<evidence type="ECO:0000256" key="1">
    <source>
        <dbReference type="ARBA" id="ARBA00023015"/>
    </source>
</evidence>
<dbReference type="SMART" id="SM00347">
    <property type="entry name" value="HTH_MARR"/>
    <property type="match status" value="1"/>
</dbReference>
<dbReference type="PROSITE" id="PS50995">
    <property type="entry name" value="HTH_MARR_2"/>
    <property type="match status" value="1"/>
</dbReference>
<dbReference type="GO" id="GO:0003677">
    <property type="term" value="F:DNA binding"/>
    <property type="evidence" value="ECO:0007669"/>
    <property type="project" value="UniProtKB-KW"/>
</dbReference>
<dbReference type="InterPro" id="IPR036388">
    <property type="entry name" value="WH-like_DNA-bd_sf"/>
</dbReference>
<evidence type="ECO:0000259" key="4">
    <source>
        <dbReference type="PROSITE" id="PS50995"/>
    </source>
</evidence>
<dbReference type="PROSITE" id="PS01117">
    <property type="entry name" value="HTH_MARR_1"/>
    <property type="match status" value="1"/>
</dbReference>
<reference evidence="6" key="1">
    <citation type="submission" date="2016-07" db="EMBL/GenBank/DDBJ databases">
        <title>Sequence Frankia sp. strain CcI1.17.</title>
        <authorList>
            <person name="Ghodhbane-Gtari F."/>
            <person name="Swanson E."/>
            <person name="Gueddou A."/>
            <person name="Morris K."/>
            <person name="Hezbri K."/>
            <person name="Ktari A."/>
            <person name="Nouioui I."/>
            <person name="Abebe-Akele F."/>
            <person name="Simpson S."/>
            <person name="Thomas K."/>
            <person name="Gtari M."/>
            <person name="Tisa L.S."/>
            <person name="Hurst S."/>
        </authorList>
    </citation>
    <scope>NUCLEOTIDE SEQUENCE [LARGE SCALE GENOMIC DNA]</scope>
    <source>
        <strain evidence="6">Cc1.17</strain>
    </source>
</reference>
<evidence type="ECO:0000256" key="2">
    <source>
        <dbReference type="ARBA" id="ARBA00023125"/>
    </source>
</evidence>
<accession>A0A1S1RK65</accession>
<evidence type="ECO:0000313" key="5">
    <source>
        <dbReference type="EMBL" id="OHV46171.1"/>
    </source>
</evidence>
<sequence>MAEPPPILDQQVLPLIVQLARVGQRAAGIHMAGCVRPRQHFALALLEERGPLSQHLLGQALRLDPSNVVGLLNELETLGLIARRRDPADRRRHIVELTAAGGTELTRTNARLRLVEDELLAALRPQERATLHSLLVRVAGVGAAGEAAGACEIEASPCGGEAEPPPC</sequence>
<keyword evidence="2" id="KW-0238">DNA-binding</keyword>
<comment type="caution">
    <text evidence="5">The sequence shown here is derived from an EMBL/GenBank/DDBJ whole genome shotgun (WGS) entry which is preliminary data.</text>
</comment>
<dbReference type="SUPFAM" id="SSF46785">
    <property type="entry name" value="Winged helix' DNA-binding domain"/>
    <property type="match status" value="1"/>
</dbReference>
<dbReference type="RefSeq" id="WP_071081725.1">
    <property type="nucleotide sequence ID" value="NZ_MBLM01000002.1"/>
</dbReference>
<dbReference type="InterPro" id="IPR036390">
    <property type="entry name" value="WH_DNA-bd_sf"/>
</dbReference>
<name>A0A1S1RK65_9ACTN</name>
<evidence type="ECO:0000256" key="3">
    <source>
        <dbReference type="ARBA" id="ARBA00023163"/>
    </source>
</evidence>
<dbReference type="PRINTS" id="PR00598">
    <property type="entry name" value="HTHMARR"/>
</dbReference>
<proteinExistence type="predicted"/>
<organism evidence="5 6">
    <name type="scientific">Parafrankia colletiae</name>
    <dbReference type="NCBI Taxonomy" id="573497"/>
    <lineage>
        <taxon>Bacteria</taxon>
        <taxon>Bacillati</taxon>
        <taxon>Actinomycetota</taxon>
        <taxon>Actinomycetes</taxon>
        <taxon>Frankiales</taxon>
        <taxon>Frankiaceae</taxon>
        <taxon>Parafrankia</taxon>
    </lineage>
</organism>
<dbReference type="Proteomes" id="UP000179627">
    <property type="component" value="Unassembled WGS sequence"/>
</dbReference>
<dbReference type="Pfam" id="PF12802">
    <property type="entry name" value="MarR_2"/>
    <property type="match status" value="1"/>
</dbReference>
<evidence type="ECO:0000313" key="6">
    <source>
        <dbReference type="Proteomes" id="UP000179627"/>
    </source>
</evidence>
<dbReference type="PANTHER" id="PTHR33164">
    <property type="entry name" value="TRANSCRIPTIONAL REGULATOR, MARR FAMILY"/>
    <property type="match status" value="1"/>
</dbReference>
<dbReference type="GO" id="GO:0006950">
    <property type="term" value="P:response to stress"/>
    <property type="evidence" value="ECO:0007669"/>
    <property type="project" value="TreeGrafter"/>
</dbReference>
<dbReference type="EMBL" id="MBLM01000002">
    <property type="protein sequence ID" value="OHV46171.1"/>
    <property type="molecule type" value="Genomic_DNA"/>
</dbReference>
<keyword evidence="1" id="KW-0805">Transcription regulation</keyword>
<dbReference type="Gene3D" id="1.10.10.10">
    <property type="entry name" value="Winged helix-like DNA-binding domain superfamily/Winged helix DNA-binding domain"/>
    <property type="match status" value="1"/>
</dbReference>
<dbReference type="InterPro" id="IPR000835">
    <property type="entry name" value="HTH_MarR-typ"/>
</dbReference>
<dbReference type="InterPro" id="IPR039422">
    <property type="entry name" value="MarR/SlyA-like"/>
</dbReference>
<dbReference type="GO" id="GO:0003700">
    <property type="term" value="F:DNA-binding transcription factor activity"/>
    <property type="evidence" value="ECO:0007669"/>
    <property type="project" value="InterPro"/>
</dbReference>
<dbReference type="OrthoDB" id="4463574at2"/>
<dbReference type="AlphaFoldDB" id="A0A1S1RK65"/>
<keyword evidence="3" id="KW-0804">Transcription</keyword>
<gene>
    <name evidence="5" type="ORF">CC117_00440</name>
</gene>
<dbReference type="InterPro" id="IPR023187">
    <property type="entry name" value="Tscrpt_reg_MarR-type_CS"/>
</dbReference>
<keyword evidence="6" id="KW-1185">Reference proteome</keyword>
<feature type="domain" description="HTH marR-type" evidence="4">
    <location>
        <begin position="9"/>
        <end position="140"/>
    </location>
</feature>
<dbReference type="PANTHER" id="PTHR33164:SF43">
    <property type="entry name" value="HTH-TYPE TRANSCRIPTIONAL REPRESSOR YETL"/>
    <property type="match status" value="1"/>
</dbReference>
<protein>
    <recommendedName>
        <fullName evidence="4">HTH marR-type domain-containing protein</fullName>
    </recommendedName>
</protein>